<evidence type="ECO:0000313" key="7">
    <source>
        <dbReference type="Proteomes" id="UP001231941"/>
    </source>
</evidence>
<name>A0ABT9IYH7_9BACL</name>
<evidence type="ECO:0000256" key="4">
    <source>
        <dbReference type="ARBA" id="ARBA00022840"/>
    </source>
</evidence>
<dbReference type="SUPFAM" id="SSF52540">
    <property type="entry name" value="P-loop containing nucleoside triphosphate hydrolases"/>
    <property type="match status" value="1"/>
</dbReference>
<proteinExistence type="inferred from homology"/>
<keyword evidence="3" id="KW-0547">Nucleotide-binding</keyword>
<dbReference type="PANTHER" id="PTHR42711">
    <property type="entry name" value="ABC TRANSPORTER ATP-BINDING PROTEIN"/>
    <property type="match status" value="1"/>
</dbReference>
<evidence type="ECO:0000256" key="3">
    <source>
        <dbReference type="ARBA" id="ARBA00022741"/>
    </source>
</evidence>
<evidence type="ECO:0000256" key="2">
    <source>
        <dbReference type="ARBA" id="ARBA00022448"/>
    </source>
</evidence>
<comment type="similarity">
    <text evidence="1">Belongs to the ABC transporter superfamily.</text>
</comment>
<dbReference type="RefSeq" id="WP_305991732.1">
    <property type="nucleotide sequence ID" value="NZ_JAVAMP010000003.1"/>
</dbReference>
<organism evidence="6 7">
    <name type="scientific">Chengkuizengella axinellae</name>
    <dbReference type="NCBI Taxonomy" id="3064388"/>
    <lineage>
        <taxon>Bacteria</taxon>
        <taxon>Bacillati</taxon>
        <taxon>Bacillota</taxon>
        <taxon>Bacilli</taxon>
        <taxon>Bacillales</taxon>
        <taxon>Paenibacillaceae</taxon>
        <taxon>Chengkuizengella</taxon>
    </lineage>
</organism>
<dbReference type="InterPro" id="IPR017871">
    <property type="entry name" value="ABC_transporter-like_CS"/>
</dbReference>
<reference evidence="6 7" key="1">
    <citation type="submission" date="2023-08" db="EMBL/GenBank/DDBJ databases">
        <authorList>
            <person name="Park J.-S."/>
        </authorList>
    </citation>
    <scope>NUCLEOTIDE SEQUENCE [LARGE SCALE GENOMIC DNA]</scope>
    <source>
        <strain evidence="6 7">2205SS18-9</strain>
    </source>
</reference>
<dbReference type="Proteomes" id="UP001231941">
    <property type="component" value="Unassembled WGS sequence"/>
</dbReference>
<keyword evidence="7" id="KW-1185">Reference proteome</keyword>
<comment type="caution">
    <text evidence="6">The sequence shown here is derived from an EMBL/GenBank/DDBJ whole genome shotgun (WGS) entry which is preliminary data.</text>
</comment>
<dbReference type="InterPro" id="IPR003439">
    <property type="entry name" value="ABC_transporter-like_ATP-bd"/>
</dbReference>
<dbReference type="EMBL" id="JAVAMP010000003">
    <property type="protein sequence ID" value="MDP5274421.1"/>
    <property type="molecule type" value="Genomic_DNA"/>
</dbReference>
<dbReference type="InterPro" id="IPR027417">
    <property type="entry name" value="P-loop_NTPase"/>
</dbReference>
<sequence>MIEAKGIIKTYQLKEKLGFFKQKKKVVEAGIDLSIHEGEIVGLLGLNGAGKTTTIKMLSTLLTPNKGSIKVDGLDIIKDAKKIKKNVNMIAGGERMLYWRLTARENLIYYGKLYGYTSQQLHHKIEDLLRLVGLEDTGDIPVERFSKGMKQRLQIARGLINDPKYLFLDEPTLGLDAPVAKHLRNTVKKLAKEDRKGILFRRGGGAL</sequence>
<accession>A0ABT9IYH7</accession>
<dbReference type="Gene3D" id="3.40.50.300">
    <property type="entry name" value="P-loop containing nucleotide triphosphate hydrolases"/>
    <property type="match status" value="1"/>
</dbReference>
<dbReference type="PROSITE" id="PS50893">
    <property type="entry name" value="ABC_TRANSPORTER_2"/>
    <property type="match status" value="1"/>
</dbReference>
<feature type="domain" description="ABC transporter" evidence="5">
    <location>
        <begin position="2"/>
        <end position="207"/>
    </location>
</feature>
<evidence type="ECO:0000259" key="5">
    <source>
        <dbReference type="PROSITE" id="PS50893"/>
    </source>
</evidence>
<dbReference type="InterPro" id="IPR003593">
    <property type="entry name" value="AAA+_ATPase"/>
</dbReference>
<gene>
    <name evidence="6" type="ORF">Q5Y73_09890</name>
</gene>
<dbReference type="Pfam" id="PF00005">
    <property type="entry name" value="ABC_tran"/>
    <property type="match status" value="1"/>
</dbReference>
<dbReference type="GO" id="GO:0005524">
    <property type="term" value="F:ATP binding"/>
    <property type="evidence" value="ECO:0007669"/>
    <property type="project" value="UniProtKB-KW"/>
</dbReference>
<dbReference type="SMART" id="SM00382">
    <property type="entry name" value="AAA"/>
    <property type="match status" value="1"/>
</dbReference>
<evidence type="ECO:0000313" key="6">
    <source>
        <dbReference type="EMBL" id="MDP5274421.1"/>
    </source>
</evidence>
<protein>
    <submittedName>
        <fullName evidence="6">ABC transporter ATP-binding protein</fullName>
    </submittedName>
</protein>
<evidence type="ECO:0000256" key="1">
    <source>
        <dbReference type="ARBA" id="ARBA00005417"/>
    </source>
</evidence>
<dbReference type="PROSITE" id="PS00211">
    <property type="entry name" value="ABC_TRANSPORTER_1"/>
    <property type="match status" value="1"/>
</dbReference>
<dbReference type="InterPro" id="IPR050763">
    <property type="entry name" value="ABC_transporter_ATP-binding"/>
</dbReference>
<keyword evidence="4 6" id="KW-0067">ATP-binding</keyword>
<dbReference type="PANTHER" id="PTHR42711:SF5">
    <property type="entry name" value="ABC TRANSPORTER ATP-BINDING PROTEIN NATA"/>
    <property type="match status" value="1"/>
</dbReference>
<keyword evidence="2" id="KW-0813">Transport</keyword>